<keyword evidence="5" id="KW-0288">FMN</keyword>
<dbReference type="PANTHER" id="PTHR10578">
    <property type="entry name" value="S -2-HYDROXY-ACID OXIDASE-RELATED"/>
    <property type="match status" value="1"/>
</dbReference>
<dbReference type="AlphaFoldDB" id="A0A076PS82"/>
<dbReference type="EMBL" id="CP006704">
    <property type="protein sequence ID" value="AIJ49694.1"/>
    <property type="molecule type" value="Genomic_DNA"/>
</dbReference>
<dbReference type="InterPro" id="IPR008259">
    <property type="entry name" value="FMN_hydac_DH_AS"/>
</dbReference>
<dbReference type="Pfam" id="PF01070">
    <property type="entry name" value="FMN_dh"/>
    <property type="match status" value="1"/>
</dbReference>
<evidence type="ECO:0000256" key="2">
    <source>
        <dbReference type="ARBA" id="ARBA00023002"/>
    </source>
</evidence>
<dbReference type="InterPro" id="IPR037396">
    <property type="entry name" value="FMN_HAD"/>
</dbReference>
<feature type="binding site" evidence="5">
    <location>
        <begin position="333"/>
        <end position="334"/>
    </location>
    <ligand>
        <name>FMN</name>
        <dbReference type="ChEBI" id="CHEBI:58210"/>
    </ligand>
</feature>
<sequence>MQQLRNIYALSDLERLARKRLPKSLFTYIAAGAGDGTVVSASRHAFDSYKLVPKVLTNVSERNKQVTLFGRPFDAPIGVAPMGIASLCHFDGDRALAKAAARHNLPYVLSGASTTPLEAVLKVNDATWFQAYLSSRWELTAPLLDRLSTSGVKTLVITVDVPVAAIREAERRAGFSVPLKVSPKLAIDALMHPRWLLGSLGRSLLKQGVPHFENIGAGRSGPVFSTSVDHRASRAEFTWDHIKQIREYWKGNLVLKGILRTEDALRAESIGVDGLIVSNHGGRQLGGCVTPMEVLAQIVSAAPNLTVMVDGGVRRGVDVLKALALGAKCAFIGRPVMYGLASHGSTGASHALEVLKREIDIDMALVGCSETHSIDHSFILNPTQAGAP</sequence>
<feature type="binding site" evidence="5">
    <location>
        <position position="278"/>
    </location>
    <ligand>
        <name>FMN</name>
        <dbReference type="ChEBI" id="CHEBI:58210"/>
    </ligand>
</feature>
<feature type="binding site" evidence="5">
    <location>
        <position position="158"/>
    </location>
    <ligand>
        <name>FMN</name>
        <dbReference type="ChEBI" id="CHEBI:58210"/>
    </ligand>
</feature>
<feature type="binding site" evidence="5">
    <location>
        <position position="132"/>
    </location>
    <ligand>
        <name>glyoxylate</name>
        <dbReference type="ChEBI" id="CHEBI:36655"/>
    </ligand>
</feature>
<evidence type="ECO:0000256" key="4">
    <source>
        <dbReference type="PIRSR" id="PIRSR000138-1"/>
    </source>
</evidence>
<feature type="binding site" evidence="5">
    <location>
        <position position="280"/>
    </location>
    <ligand>
        <name>glyoxylate</name>
        <dbReference type="ChEBI" id="CHEBI:36655"/>
    </ligand>
</feature>
<feature type="binding site" evidence="5">
    <location>
        <position position="28"/>
    </location>
    <ligand>
        <name>glyoxylate</name>
        <dbReference type="ChEBI" id="CHEBI:36655"/>
    </ligand>
</feature>
<evidence type="ECO:0000313" key="7">
    <source>
        <dbReference type="EMBL" id="AIJ49694.1"/>
    </source>
</evidence>
<evidence type="ECO:0000256" key="1">
    <source>
        <dbReference type="ARBA" id="ARBA00001917"/>
    </source>
</evidence>
<feature type="binding site" evidence="5">
    <location>
        <begin position="81"/>
        <end position="83"/>
    </location>
    <ligand>
        <name>FMN</name>
        <dbReference type="ChEBI" id="CHEBI:58210"/>
    </ligand>
</feature>
<dbReference type="PROSITE" id="PS00557">
    <property type="entry name" value="FMN_HYDROXY_ACID_DH_1"/>
    <property type="match status" value="1"/>
</dbReference>
<keyword evidence="2" id="KW-0560">Oxidoreductase</keyword>
<dbReference type="GO" id="GO:0010181">
    <property type="term" value="F:FMN binding"/>
    <property type="evidence" value="ECO:0007669"/>
    <property type="project" value="InterPro"/>
</dbReference>
<feature type="binding site" evidence="5">
    <location>
        <position position="167"/>
    </location>
    <ligand>
        <name>glyoxylate</name>
        <dbReference type="ChEBI" id="CHEBI:36655"/>
    </ligand>
</feature>
<dbReference type="Proteomes" id="UP000028782">
    <property type="component" value="Chromosome"/>
</dbReference>
<evidence type="ECO:0000259" key="6">
    <source>
        <dbReference type="PROSITE" id="PS51349"/>
    </source>
</evidence>
<comment type="similarity">
    <text evidence="3">Belongs to the FMN-dependent alpha-hydroxy acid dehydrogenase family.</text>
</comment>
<evidence type="ECO:0000256" key="3">
    <source>
        <dbReference type="ARBA" id="ARBA00024042"/>
    </source>
</evidence>
<feature type="domain" description="FMN hydroxy acid dehydrogenase" evidence="6">
    <location>
        <begin position="2"/>
        <end position="384"/>
    </location>
</feature>
<keyword evidence="5" id="KW-0285">Flavoprotein</keyword>
<dbReference type="PANTHER" id="PTHR10578:SF143">
    <property type="entry name" value="FMN-DEPENDENT ALPHA-HYDROXY ACID DEHYDROGENASE PB1A11.03"/>
    <property type="match status" value="1"/>
</dbReference>
<dbReference type="InterPro" id="IPR013785">
    <property type="entry name" value="Aldolase_TIM"/>
</dbReference>
<comment type="cofactor">
    <cofactor evidence="1">
        <name>FMN</name>
        <dbReference type="ChEBI" id="CHEBI:58210"/>
    </cofactor>
</comment>
<dbReference type="InterPro" id="IPR012133">
    <property type="entry name" value="Alpha-hydoxy_acid_DH_FMN"/>
</dbReference>
<evidence type="ECO:0000313" key="8">
    <source>
        <dbReference type="Proteomes" id="UP000028782"/>
    </source>
</evidence>
<dbReference type="RefSeq" id="WP_080731623.1">
    <property type="nucleotide sequence ID" value="NZ_CP006704.1"/>
</dbReference>
<organism evidence="7 8">
    <name type="scientific">Comamonas testosteroni TK102</name>
    <dbReference type="NCBI Taxonomy" id="1392005"/>
    <lineage>
        <taxon>Bacteria</taxon>
        <taxon>Pseudomonadati</taxon>
        <taxon>Pseudomonadota</taxon>
        <taxon>Betaproteobacteria</taxon>
        <taxon>Burkholderiales</taxon>
        <taxon>Comamonadaceae</taxon>
        <taxon>Comamonas</taxon>
    </lineage>
</organism>
<dbReference type="InterPro" id="IPR000262">
    <property type="entry name" value="FMN-dep_DH"/>
</dbReference>
<feature type="binding site" evidence="5">
    <location>
        <position position="110"/>
    </location>
    <ligand>
        <name>FMN</name>
        <dbReference type="ChEBI" id="CHEBI:58210"/>
    </ligand>
</feature>
<protein>
    <submittedName>
        <fullName evidence="7">FMN-dependent family dehydrogenase</fullName>
    </submittedName>
</protein>
<gene>
    <name evidence="7" type="ORF">O987_28245</name>
</gene>
<evidence type="ECO:0000256" key="5">
    <source>
        <dbReference type="PIRSR" id="PIRSR000138-2"/>
    </source>
</evidence>
<dbReference type="PROSITE" id="PS51349">
    <property type="entry name" value="FMN_HYDROXY_ACID_DH_2"/>
    <property type="match status" value="1"/>
</dbReference>
<feature type="active site" description="Proton acceptor" evidence="4">
    <location>
        <position position="280"/>
    </location>
</feature>
<feature type="binding site" evidence="5">
    <location>
        <position position="283"/>
    </location>
    <ligand>
        <name>glyoxylate</name>
        <dbReference type="ChEBI" id="CHEBI:36655"/>
    </ligand>
</feature>
<feature type="binding site" evidence="5">
    <location>
        <position position="256"/>
    </location>
    <ligand>
        <name>FMN</name>
        <dbReference type="ChEBI" id="CHEBI:58210"/>
    </ligand>
</feature>
<feature type="binding site" evidence="5">
    <location>
        <begin position="310"/>
        <end position="314"/>
    </location>
    <ligand>
        <name>FMN</name>
        <dbReference type="ChEBI" id="CHEBI:58210"/>
    </ligand>
</feature>
<dbReference type="KEGG" id="ctes:O987_28245"/>
<dbReference type="PIRSF" id="PIRSF000138">
    <property type="entry name" value="Al-hdrx_acd_dh"/>
    <property type="match status" value="1"/>
</dbReference>
<name>A0A076PS82_COMTE</name>
<dbReference type="CDD" id="cd02809">
    <property type="entry name" value="alpha_hydroxyacid_oxid_FMN"/>
    <property type="match status" value="1"/>
</dbReference>
<dbReference type="GO" id="GO:0016491">
    <property type="term" value="F:oxidoreductase activity"/>
    <property type="evidence" value="ECO:0007669"/>
    <property type="project" value="UniProtKB-KW"/>
</dbReference>
<reference evidence="7 8" key="1">
    <citation type="journal article" date="2014" name="Genome Announc.">
        <title>Complete Genome Sequence of Polychlorinated Biphenyl Degrader Comamonas testosteroni TK102 (NBRC 109938).</title>
        <authorList>
            <person name="Fukuda K."/>
            <person name="Hosoyama A."/>
            <person name="Tsuchikane K."/>
            <person name="Ohji S."/>
            <person name="Yamazoe A."/>
            <person name="Fujita N."/>
            <person name="Shintani M."/>
            <person name="Kimbara K."/>
        </authorList>
    </citation>
    <scope>NUCLEOTIDE SEQUENCE [LARGE SCALE GENOMIC DNA]</scope>
    <source>
        <strain evidence="7">TK102</strain>
    </source>
</reference>
<proteinExistence type="inferred from homology"/>
<feature type="binding site" evidence="5">
    <location>
        <position position="130"/>
    </location>
    <ligand>
        <name>FMN</name>
        <dbReference type="ChEBI" id="CHEBI:58210"/>
    </ligand>
</feature>
<dbReference type="HOGENOM" id="CLU_020639_0_0_4"/>
<dbReference type="Gene3D" id="3.20.20.70">
    <property type="entry name" value="Aldolase class I"/>
    <property type="match status" value="1"/>
</dbReference>
<accession>A0A076PS82</accession>
<dbReference type="SUPFAM" id="SSF51395">
    <property type="entry name" value="FMN-linked oxidoreductases"/>
    <property type="match status" value="1"/>
</dbReference>